<dbReference type="PANTHER" id="PTHR35042:SF3">
    <property type="entry name" value="ANTHRONE OXYGENASE-RELATED"/>
    <property type="match status" value="1"/>
</dbReference>
<keyword evidence="5" id="KW-0503">Monooxygenase</keyword>
<comment type="similarity">
    <text evidence="7">Belongs to the anthrone oxygenase family.</text>
</comment>
<protein>
    <submittedName>
        <fullName evidence="9">Uncharacterized protein</fullName>
    </submittedName>
</protein>
<reference evidence="9 10" key="1">
    <citation type="submission" date="2020-01" db="EMBL/GenBank/DDBJ databases">
        <title>Draft genome sequence of Aspergillus udagawae IFM 53868.</title>
        <authorList>
            <person name="Takahashi H."/>
            <person name="Yaguchi T."/>
        </authorList>
    </citation>
    <scope>NUCLEOTIDE SEQUENCE [LARGE SCALE GENOMIC DNA]</scope>
    <source>
        <strain evidence="9 10">IFM 53868</strain>
    </source>
</reference>
<proteinExistence type="inferred from homology"/>
<evidence type="ECO:0000256" key="1">
    <source>
        <dbReference type="ARBA" id="ARBA00004141"/>
    </source>
</evidence>
<keyword evidence="10" id="KW-1185">Reference proteome</keyword>
<evidence type="ECO:0000256" key="7">
    <source>
        <dbReference type="ARBA" id="ARBA00034313"/>
    </source>
</evidence>
<gene>
    <name evidence="9" type="ORF">IFM53868_07739</name>
</gene>
<comment type="caution">
    <text evidence="9">The sequence shown here is derived from an EMBL/GenBank/DDBJ whole genome shotgun (WGS) entry which is preliminary data.</text>
</comment>
<evidence type="ECO:0000256" key="3">
    <source>
        <dbReference type="ARBA" id="ARBA00022989"/>
    </source>
</evidence>
<feature type="transmembrane region" description="Helical" evidence="8">
    <location>
        <begin position="82"/>
        <end position="101"/>
    </location>
</feature>
<dbReference type="InterPro" id="IPR021858">
    <property type="entry name" value="Fun_TF"/>
</dbReference>
<dbReference type="InterPro" id="IPR013901">
    <property type="entry name" value="Anthrone_oxy"/>
</dbReference>
<evidence type="ECO:0000313" key="9">
    <source>
        <dbReference type="EMBL" id="GFF94874.1"/>
    </source>
</evidence>
<evidence type="ECO:0000256" key="5">
    <source>
        <dbReference type="ARBA" id="ARBA00023033"/>
    </source>
</evidence>
<comment type="subcellular location">
    <subcellularLocation>
        <location evidence="1">Membrane</location>
        <topology evidence="1">Multi-pass membrane protein</topology>
    </subcellularLocation>
</comment>
<name>A0ABQ1B6W0_9EURO</name>
<dbReference type="PANTHER" id="PTHR35042">
    <property type="entry name" value="ANTHRONE OXYGENASE ENCC"/>
    <property type="match status" value="1"/>
</dbReference>
<evidence type="ECO:0000256" key="6">
    <source>
        <dbReference type="ARBA" id="ARBA00023136"/>
    </source>
</evidence>
<keyword evidence="2 8" id="KW-0812">Transmembrane</keyword>
<evidence type="ECO:0000313" key="10">
    <source>
        <dbReference type="Proteomes" id="UP000465266"/>
    </source>
</evidence>
<sequence>MPEITSLVATAGTTSSLFVSGAIFAFSAGGVNTSKLAAKTSPVLAAQQWLNVFNRCHKIGTPMVIFAAGCFAWLKYETNNNIFLAAATSCMCIVPYTILFLGGPERVLFPSANMKQETPSTPNSREIERALGQWELANMVRILFPLVGGVMVLVSKIDHARLVERVSYAGRFRNPDGVIASMIMSIWCELMDSGRDTWRYHLRGLREVMPKRGLSLALFRDGELVADFLNFEIIGSTFLKAKQPYQQLFSMSPTLDILKRSESQTWTGCPATLLYVLTLVDAAASSSHEMPPDSFDNIFSHLRNFSPMKWAVAGAEIHYMKPRYQLACVWQAAVEIYTLQLLPVPFESDVFNEGRISNSLDSILHHLKSMDPADVHLKGTLWPAFVIGAEAHQ</sequence>
<feature type="transmembrane region" description="Helical" evidence="8">
    <location>
        <begin position="17"/>
        <end position="38"/>
    </location>
</feature>
<organism evidence="9 10">
    <name type="scientific">Aspergillus udagawae</name>
    <dbReference type="NCBI Taxonomy" id="91492"/>
    <lineage>
        <taxon>Eukaryota</taxon>
        <taxon>Fungi</taxon>
        <taxon>Dikarya</taxon>
        <taxon>Ascomycota</taxon>
        <taxon>Pezizomycotina</taxon>
        <taxon>Eurotiomycetes</taxon>
        <taxon>Eurotiomycetidae</taxon>
        <taxon>Eurotiales</taxon>
        <taxon>Aspergillaceae</taxon>
        <taxon>Aspergillus</taxon>
        <taxon>Aspergillus subgen. Fumigati</taxon>
    </lineage>
</organism>
<accession>A0ABQ1B6W0</accession>
<evidence type="ECO:0000256" key="2">
    <source>
        <dbReference type="ARBA" id="ARBA00022692"/>
    </source>
</evidence>
<evidence type="ECO:0000256" key="8">
    <source>
        <dbReference type="SAM" id="Phobius"/>
    </source>
</evidence>
<keyword evidence="6 8" id="KW-0472">Membrane</keyword>
<feature type="transmembrane region" description="Helical" evidence="8">
    <location>
        <begin position="59"/>
        <end position="76"/>
    </location>
</feature>
<keyword evidence="4" id="KW-0560">Oxidoreductase</keyword>
<dbReference type="Pfam" id="PF11951">
    <property type="entry name" value="Fungal_trans_2"/>
    <property type="match status" value="1"/>
</dbReference>
<dbReference type="Pfam" id="PF08592">
    <property type="entry name" value="Anthrone_oxy"/>
    <property type="match status" value="1"/>
</dbReference>
<evidence type="ECO:0000256" key="4">
    <source>
        <dbReference type="ARBA" id="ARBA00023002"/>
    </source>
</evidence>
<keyword evidence="3 8" id="KW-1133">Transmembrane helix</keyword>
<dbReference type="Proteomes" id="UP000465266">
    <property type="component" value="Unassembled WGS sequence"/>
</dbReference>
<dbReference type="EMBL" id="BLKG01000104">
    <property type="protein sequence ID" value="GFF94874.1"/>
    <property type="molecule type" value="Genomic_DNA"/>
</dbReference>